<reference evidence="3" key="1">
    <citation type="submission" date="2018-06" db="EMBL/GenBank/DDBJ databases">
        <authorList>
            <person name="Zhirakovskaya E."/>
        </authorList>
    </citation>
    <scope>NUCLEOTIDE SEQUENCE</scope>
</reference>
<dbReference type="Pfam" id="PF02481">
    <property type="entry name" value="DNA_processg_A"/>
    <property type="match status" value="1"/>
</dbReference>
<gene>
    <name evidence="3" type="ORF">MNBD_ACTINO01-1128</name>
</gene>
<dbReference type="Gene3D" id="3.40.50.450">
    <property type="match status" value="1"/>
</dbReference>
<dbReference type="GO" id="GO:0009294">
    <property type="term" value="P:DNA-mediated transformation"/>
    <property type="evidence" value="ECO:0007669"/>
    <property type="project" value="InterPro"/>
</dbReference>
<protein>
    <submittedName>
        <fullName evidence="3">Rossmann fold nucleotide-binding protein Smf possibly involved in DNA uptake</fullName>
    </submittedName>
</protein>
<dbReference type="InterPro" id="IPR057666">
    <property type="entry name" value="DrpA_SLOG"/>
</dbReference>
<sequence>MNGDLIRLAFAGTSPATIDRLIERHGTPRRVVTAVASGRTRLTSRAVEAVRVGADDRFEQLSRLGVAFVSRGEDGYPSRLRVFSDAPRWLFLLGEVSDAPSIGIVGTRTCTTYGTDLAQRYGFVAAEIGWSVVSGLARGIDGAGHEGAIAAQGHCHAVLGSGIDVVYPRSHRALYRSVIATGGVIS</sequence>
<name>A0A3B0SG35_9ZZZZ</name>
<dbReference type="PANTHER" id="PTHR43022">
    <property type="entry name" value="PROTEIN SMF"/>
    <property type="match status" value="1"/>
</dbReference>
<accession>A0A3B0SG35</accession>
<feature type="domain" description="Smf/DprA SLOG" evidence="2">
    <location>
        <begin position="69"/>
        <end position="186"/>
    </location>
</feature>
<dbReference type="PANTHER" id="PTHR43022:SF1">
    <property type="entry name" value="PROTEIN SMF"/>
    <property type="match status" value="1"/>
</dbReference>
<dbReference type="AlphaFoldDB" id="A0A3B0SG35"/>
<dbReference type="SUPFAM" id="SSF102405">
    <property type="entry name" value="MCP/YpsA-like"/>
    <property type="match status" value="1"/>
</dbReference>
<comment type="similarity">
    <text evidence="1">Belongs to the DprA/Smf family.</text>
</comment>
<organism evidence="3">
    <name type="scientific">hydrothermal vent metagenome</name>
    <dbReference type="NCBI Taxonomy" id="652676"/>
    <lineage>
        <taxon>unclassified sequences</taxon>
        <taxon>metagenomes</taxon>
        <taxon>ecological metagenomes</taxon>
    </lineage>
</organism>
<evidence type="ECO:0000259" key="2">
    <source>
        <dbReference type="Pfam" id="PF02481"/>
    </source>
</evidence>
<dbReference type="InterPro" id="IPR003488">
    <property type="entry name" value="DprA"/>
</dbReference>
<dbReference type="EMBL" id="UOEI01000389">
    <property type="protein sequence ID" value="VAW04258.1"/>
    <property type="molecule type" value="Genomic_DNA"/>
</dbReference>
<proteinExistence type="inferred from homology"/>
<feature type="non-terminal residue" evidence="3">
    <location>
        <position position="186"/>
    </location>
</feature>
<evidence type="ECO:0000313" key="3">
    <source>
        <dbReference type="EMBL" id="VAW04258.1"/>
    </source>
</evidence>
<evidence type="ECO:0000256" key="1">
    <source>
        <dbReference type="ARBA" id="ARBA00006525"/>
    </source>
</evidence>